<evidence type="ECO:0000313" key="4">
    <source>
        <dbReference type="Proteomes" id="UP000199598"/>
    </source>
</evidence>
<dbReference type="RefSeq" id="WP_093516613.1">
    <property type="nucleotide sequence ID" value="NZ_FOSK01000001.1"/>
</dbReference>
<dbReference type="InterPro" id="IPR003777">
    <property type="entry name" value="XdhC_CoxI"/>
</dbReference>
<feature type="domain" description="XdhC Rossmann" evidence="2">
    <location>
        <begin position="196"/>
        <end position="337"/>
    </location>
</feature>
<organism evidence="3 4">
    <name type="scientific">Pseudovibrio ascidiaceicola</name>
    <dbReference type="NCBI Taxonomy" id="285279"/>
    <lineage>
        <taxon>Bacteria</taxon>
        <taxon>Pseudomonadati</taxon>
        <taxon>Pseudomonadota</taxon>
        <taxon>Alphaproteobacteria</taxon>
        <taxon>Hyphomicrobiales</taxon>
        <taxon>Stappiaceae</taxon>
        <taxon>Pseudovibrio</taxon>
    </lineage>
</organism>
<proteinExistence type="predicted"/>
<evidence type="ECO:0000259" key="2">
    <source>
        <dbReference type="Pfam" id="PF13478"/>
    </source>
</evidence>
<gene>
    <name evidence="3" type="ORF">SAMN04488518_101615</name>
</gene>
<dbReference type="PANTHER" id="PTHR30388">
    <property type="entry name" value="ALDEHYDE OXIDOREDUCTASE MOLYBDENUM COFACTOR ASSEMBLY PROTEIN"/>
    <property type="match status" value="1"/>
</dbReference>
<keyword evidence="4" id="KW-1185">Reference proteome</keyword>
<evidence type="ECO:0000313" key="3">
    <source>
        <dbReference type="EMBL" id="SFJ98612.1"/>
    </source>
</evidence>
<sequence>MSVSTLPQELSKNLDVLGVAERWQAEGRKLVLATVIETWGSAPRPVGSHLIIDENGEFEGSVSGGCVEGAVVAEAMDVLEDSKGRKIEFGVADETAWRVGLSCGGKIGVYLEPLTSEADHGHVRLLNTSRAARQPAALLTNLATGLSSVMLYADDAEDSAIAIAFENGVRSGKSGRVQAKDGEEYFLSMQVPATRIVVVGAVHITQALVPIAQTAGFDITIVDPRTAFASEERFPEVPLLAEWPQDVLAQLKLDPFTAVAAVTHDPKIDDVPLMEALKAGCFYVGALGSRKTHAKRSERFLAAGVSEEDFARIKAPIGLDIGAANPAEIAVAVLAEIIVTLRGTKADQKKAD</sequence>
<protein>
    <submittedName>
        <fullName evidence="3">Xanthine dehydrogenase accessory factor</fullName>
    </submittedName>
</protein>
<dbReference type="PANTHER" id="PTHR30388:SF4">
    <property type="entry name" value="MOLYBDENUM COFACTOR INSERTION CHAPERONE PAOD"/>
    <property type="match status" value="1"/>
</dbReference>
<dbReference type="InterPro" id="IPR052698">
    <property type="entry name" value="MoCofactor_Util/Proc"/>
</dbReference>
<comment type="caution">
    <text evidence="3">The sequence shown here is derived from an EMBL/GenBank/DDBJ whole genome shotgun (WGS) entry which is preliminary data.</text>
</comment>
<dbReference type="InterPro" id="IPR027051">
    <property type="entry name" value="XdhC_Rossmann_dom"/>
</dbReference>
<accession>A0A1I3VTU7</accession>
<name>A0A1I3VTU7_9HYPH</name>
<dbReference type="Proteomes" id="UP000199598">
    <property type="component" value="Unassembled WGS sequence"/>
</dbReference>
<reference evidence="3 4" key="1">
    <citation type="submission" date="2016-10" db="EMBL/GenBank/DDBJ databases">
        <authorList>
            <person name="Varghese N."/>
            <person name="Submissions S."/>
        </authorList>
    </citation>
    <scope>NUCLEOTIDE SEQUENCE [LARGE SCALE GENOMIC DNA]</scope>
    <source>
        <strain evidence="3 4">DSM 16392</strain>
    </source>
</reference>
<dbReference type="EMBL" id="FOSK01000001">
    <property type="protein sequence ID" value="SFJ98612.1"/>
    <property type="molecule type" value="Genomic_DNA"/>
</dbReference>
<dbReference type="Pfam" id="PF13478">
    <property type="entry name" value="XdhC_C"/>
    <property type="match status" value="1"/>
</dbReference>
<evidence type="ECO:0000259" key="1">
    <source>
        <dbReference type="Pfam" id="PF02625"/>
    </source>
</evidence>
<feature type="domain" description="XdhC- CoxI" evidence="1">
    <location>
        <begin position="23"/>
        <end position="89"/>
    </location>
</feature>
<dbReference type="Gene3D" id="3.40.50.720">
    <property type="entry name" value="NAD(P)-binding Rossmann-like Domain"/>
    <property type="match status" value="1"/>
</dbReference>
<dbReference type="Pfam" id="PF02625">
    <property type="entry name" value="XdhC_CoxI"/>
    <property type="match status" value="1"/>
</dbReference>